<feature type="domain" description="Transposase IS701-like DDE" evidence="2">
    <location>
        <begin position="36"/>
        <end position="256"/>
    </location>
</feature>
<name>A0A0F9ECW6_9ZZZZ</name>
<evidence type="ECO:0000259" key="2">
    <source>
        <dbReference type="Pfam" id="PF13546"/>
    </source>
</evidence>
<reference evidence="3" key="1">
    <citation type="journal article" date="2015" name="Nature">
        <title>Complex archaea that bridge the gap between prokaryotes and eukaryotes.</title>
        <authorList>
            <person name="Spang A."/>
            <person name="Saw J.H."/>
            <person name="Jorgensen S.L."/>
            <person name="Zaremba-Niedzwiedzka K."/>
            <person name="Martijn J."/>
            <person name="Lind A.E."/>
            <person name="van Eijk R."/>
            <person name="Schleper C."/>
            <person name="Guy L."/>
            <person name="Ettema T.J."/>
        </authorList>
    </citation>
    <scope>NUCLEOTIDE SEQUENCE</scope>
</reference>
<dbReference type="EMBL" id="LAZR01025483">
    <property type="protein sequence ID" value="KKL71784.1"/>
    <property type="molecule type" value="Genomic_DNA"/>
</dbReference>
<dbReference type="InterPro" id="IPR038721">
    <property type="entry name" value="IS701-like_DDE_dom"/>
</dbReference>
<dbReference type="SUPFAM" id="SSF53098">
    <property type="entry name" value="Ribonuclease H-like"/>
    <property type="match status" value="1"/>
</dbReference>
<evidence type="ECO:0000256" key="1">
    <source>
        <dbReference type="SAM" id="MobiDB-lite"/>
    </source>
</evidence>
<comment type="caution">
    <text evidence="3">The sequence shown here is derived from an EMBL/GenBank/DDBJ whole genome shotgun (WGS) entry which is preliminary data.</text>
</comment>
<feature type="region of interest" description="Disordered" evidence="1">
    <location>
        <begin position="231"/>
        <end position="250"/>
    </location>
</feature>
<evidence type="ECO:0000313" key="3">
    <source>
        <dbReference type="EMBL" id="KKL71784.1"/>
    </source>
</evidence>
<gene>
    <name evidence="3" type="ORF">LCGC14_2091450</name>
</gene>
<organism evidence="3">
    <name type="scientific">marine sediment metagenome</name>
    <dbReference type="NCBI Taxonomy" id="412755"/>
    <lineage>
        <taxon>unclassified sequences</taxon>
        <taxon>metagenomes</taxon>
        <taxon>ecological metagenomes</taxon>
    </lineage>
</organism>
<dbReference type="AlphaFoldDB" id="A0A0F9ECW6"/>
<dbReference type="Pfam" id="PF13546">
    <property type="entry name" value="DDE_5"/>
    <property type="match status" value="1"/>
</dbReference>
<accession>A0A0F9ECW6</accession>
<dbReference type="InterPro" id="IPR012337">
    <property type="entry name" value="RNaseH-like_sf"/>
</dbReference>
<proteinExistence type="predicted"/>
<protein>
    <recommendedName>
        <fullName evidence="2">Transposase IS701-like DDE domain-containing protein</fullName>
    </recommendedName>
</protein>
<sequence length="436" mass="49688">MTLVSSFLELVQQLAFVMTTPTFDSLVTVLTGWVFARRRTVTGMILAAGAVGTKHHSCFHRLFAKAEWVLDDLGLAVFGLIEPWLSEGPAMLALDDTLARKRGLKVYGAGMHHDPMISTRKVPRLSWGHSWVVLSVVVRFPFCDDRYFALPILFRLYINKQTVAKRGGWYRTRPQLAVEMLYILCRAHENRPFHVVADSTYGGQSVLGDLPANCDLTSRLGLDARLYEAPPLRRPGTNGRPRKRGNRLLSPRQMLTGRARRRTLNIYARRDRVRMIDCVARAYAVPDRPLRVVAVEPLTGGRGVQAFYSTRHDASGEQVLVWYAMRWSIEVAFQNSKTHLGFEKPQGWTRQAVERTAPTAMLLHTLIVLWFARCGHRRYRQPDCPWYRSKRHASFADMLTTLRCESVREQVLSTPPSRRGSRKVLRTLLHAIQQAA</sequence>